<dbReference type="InterPro" id="IPR029058">
    <property type="entry name" value="AB_hydrolase_fold"/>
</dbReference>
<feature type="domain" description="Lipase" evidence="5">
    <location>
        <begin position="2"/>
        <end position="53"/>
    </location>
</feature>
<evidence type="ECO:0000256" key="1">
    <source>
        <dbReference type="ARBA" id="ARBA00004613"/>
    </source>
</evidence>
<dbReference type="EMBL" id="CAJPVJ010006118">
    <property type="protein sequence ID" value="CAG2170151.1"/>
    <property type="molecule type" value="Genomic_DNA"/>
</dbReference>
<dbReference type="InterPro" id="IPR013818">
    <property type="entry name" value="Lipase"/>
</dbReference>
<dbReference type="EMBL" id="OC920943">
    <property type="protein sequence ID" value="CAD7652964.1"/>
    <property type="molecule type" value="Genomic_DNA"/>
</dbReference>
<evidence type="ECO:0000313" key="7">
    <source>
        <dbReference type="Proteomes" id="UP000728032"/>
    </source>
</evidence>
<evidence type="ECO:0000256" key="3">
    <source>
        <dbReference type="ARBA" id="ARBA00022525"/>
    </source>
</evidence>
<dbReference type="Pfam" id="PF00151">
    <property type="entry name" value="Lipase"/>
    <property type="match status" value="2"/>
</dbReference>
<keyword evidence="3" id="KW-0964">Secreted</keyword>
<evidence type="ECO:0000259" key="5">
    <source>
        <dbReference type="Pfam" id="PF00151"/>
    </source>
</evidence>
<evidence type="ECO:0000313" key="6">
    <source>
        <dbReference type="EMBL" id="CAD7652964.1"/>
    </source>
</evidence>
<organism evidence="6">
    <name type="scientific">Oppiella nova</name>
    <dbReference type="NCBI Taxonomy" id="334625"/>
    <lineage>
        <taxon>Eukaryota</taxon>
        <taxon>Metazoa</taxon>
        <taxon>Ecdysozoa</taxon>
        <taxon>Arthropoda</taxon>
        <taxon>Chelicerata</taxon>
        <taxon>Arachnida</taxon>
        <taxon>Acari</taxon>
        <taxon>Acariformes</taxon>
        <taxon>Sarcoptiformes</taxon>
        <taxon>Oribatida</taxon>
        <taxon>Brachypylina</taxon>
        <taxon>Oppioidea</taxon>
        <taxon>Oppiidae</taxon>
        <taxon>Oppiella</taxon>
    </lineage>
</organism>
<evidence type="ECO:0000256" key="4">
    <source>
        <dbReference type="RuleBase" id="RU004262"/>
    </source>
</evidence>
<comment type="subcellular location">
    <subcellularLocation>
        <location evidence="1">Secreted</location>
    </subcellularLocation>
</comment>
<accession>A0A7R9QNV8</accession>
<protein>
    <recommendedName>
        <fullName evidence="5">Lipase domain-containing protein</fullName>
    </recommendedName>
</protein>
<evidence type="ECO:0000256" key="2">
    <source>
        <dbReference type="ARBA" id="ARBA00010701"/>
    </source>
</evidence>
<dbReference type="PANTHER" id="PTHR11610">
    <property type="entry name" value="LIPASE"/>
    <property type="match status" value="1"/>
</dbReference>
<dbReference type="GO" id="GO:0016298">
    <property type="term" value="F:lipase activity"/>
    <property type="evidence" value="ECO:0007669"/>
    <property type="project" value="InterPro"/>
</dbReference>
<keyword evidence="7" id="KW-1185">Reference proteome</keyword>
<dbReference type="Proteomes" id="UP000728032">
    <property type="component" value="Unassembled WGS sequence"/>
</dbReference>
<dbReference type="Gene3D" id="3.40.50.1820">
    <property type="entry name" value="alpha/beta hydrolase"/>
    <property type="match status" value="2"/>
</dbReference>
<comment type="similarity">
    <text evidence="2 4">Belongs to the AB hydrolase superfamily. Lipase family.</text>
</comment>
<dbReference type="SUPFAM" id="SSF53474">
    <property type="entry name" value="alpha/beta-Hydrolases"/>
    <property type="match status" value="1"/>
</dbReference>
<feature type="non-terminal residue" evidence="6">
    <location>
        <position position="223"/>
    </location>
</feature>
<dbReference type="GO" id="GO:0005615">
    <property type="term" value="C:extracellular space"/>
    <property type="evidence" value="ECO:0007669"/>
    <property type="project" value="TreeGrafter"/>
</dbReference>
<name>A0A7R9QNV8_9ACAR</name>
<dbReference type="OrthoDB" id="199913at2759"/>
<sequence>MSPNEMDVKFLLFTCDNRDNSQNLTYLSQPNEWTAAGFNASALTKFIVHGWLKVTLVTQLELIIWSMGAHVVGFAGKNVTNPNVGHITADNPAAPGFSGQPPKNRLAVGDASFVNVIHTNGIPPNGIPGVQGSQQPGCGIFKGTVIPMLTNISCVSNDVLSLLFCSHSRSNIYAIADQSYAKSTGCQPIAYKCDSYDNFMSGLCANGSDSRPMELDLNYWDNK</sequence>
<feature type="domain" description="Lipase" evidence="5">
    <location>
        <begin position="60"/>
        <end position="208"/>
    </location>
</feature>
<dbReference type="GO" id="GO:0016042">
    <property type="term" value="P:lipid catabolic process"/>
    <property type="evidence" value="ECO:0007669"/>
    <property type="project" value="TreeGrafter"/>
</dbReference>
<dbReference type="AlphaFoldDB" id="A0A7R9QNV8"/>
<gene>
    <name evidence="6" type="ORF">ONB1V03_LOCUS9622</name>
</gene>
<reference evidence="6" key="1">
    <citation type="submission" date="2020-11" db="EMBL/GenBank/DDBJ databases">
        <authorList>
            <person name="Tran Van P."/>
        </authorList>
    </citation>
    <scope>NUCLEOTIDE SEQUENCE</scope>
</reference>
<proteinExistence type="inferred from homology"/>
<dbReference type="InterPro" id="IPR000734">
    <property type="entry name" value="TAG_lipase"/>
</dbReference>